<reference evidence="1 2" key="1">
    <citation type="submission" date="2018-06" db="EMBL/GenBank/DDBJ databases">
        <title>Flavobacterium tibetense sp. nov., isolated from a wetland YonghuCo on Tibetan Plateau.</title>
        <authorList>
            <person name="Xing P."/>
            <person name="Phurbu D."/>
            <person name="Lu H."/>
        </authorList>
    </citation>
    <scope>NUCLEOTIDE SEQUENCE [LARGE SCALE GENOMIC DNA]</scope>
    <source>
        <strain evidence="1 2">YH5</strain>
    </source>
</reference>
<dbReference type="EMBL" id="QLST01000008">
    <property type="protein sequence ID" value="RBA28239.1"/>
    <property type="molecule type" value="Genomic_DNA"/>
</dbReference>
<name>A0A365P1C4_9FLAO</name>
<organism evidence="1 2">
    <name type="scientific">Flavobacterium tibetense</name>
    <dbReference type="NCBI Taxonomy" id="2233533"/>
    <lineage>
        <taxon>Bacteria</taxon>
        <taxon>Pseudomonadati</taxon>
        <taxon>Bacteroidota</taxon>
        <taxon>Flavobacteriia</taxon>
        <taxon>Flavobacteriales</taxon>
        <taxon>Flavobacteriaceae</taxon>
        <taxon>Flavobacterium</taxon>
    </lineage>
</organism>
<gene>
    <name evidence="1" type="ORF">DPN68_07340</name>
</gene>
<evidence type="ECO:0000313" key="1">
    <source>
        <dbReference type="EMBL" id="RBA28239.1"/>
    </source>
</evidence>
<dbReference type="RefSeq" id="WP_133256577.1">
    <property type="nucleotide sequence ID" value="NZ_QLST01000008.1"/>
</dbReference>
<proteinExistence type="predicted"/>
<comment type="caution">
    <text evidence="1">The sequence shown here is derived from an EMBL/GenBank/DDBJ whole genome shotgun (WGS) entry which is preliminary data.</text>
</comment>
<sequence>GATGSVTVTFTATDECGNSESTSATFTIQDTENPYFTSVLPEDISASCDNIPRPGILEGLDNCSTTTHTFSEEIISDEESCAGNYILIRTWTLTDDCGNSISHSQTITVYDTTPPALISNLDTEVNVRCSEIPEIPNLEFSDNCSEIAEVEFSEETTIISIYEYIIIRTWIVSDTCGNFETFTQTINVSVDEPFDAIPFSVCSIEDPIDLFTILGAEIPTNGEWVDLSNTGGLNGNMFNPINIPTGYYTLQYVVTVEDDACPMVFEIYLNVNDDCIVLPACTVEVFNAVSPNNDGLNDLFLIDGIECYPDNSVEIYNRWGILIYETRGYDNSTKAFKGYSDGRSTFNRNELVPDGTYFYILRYKDEDNKWHDRSGYLYVNR</sequence>
<evidence type="ECO:0000313" key="2">
    <source>
        <dbReference type="Proteomes" id="UP000253319"/>
    </source>
</evidence>
<accession>A0A365P1C4</accession>
<dbReference type="NCBIfam" id="TIGR04131">
    <property type="entry name" value="Bac_Flav_CTERM"/>
    <property type="match status" value="1"/>
</dbReference>
<feature type="non-terminal residue" evidence="1">
    <location>
        <position position="1"/>
    </location>
</feature>
<dbReference type="Pfam" id="PF13585">
    <property type="entry name" value="CHU_C"/>
    <property type="match status" value="1"/>
</dbReference>
<dbReference type="OrthoDB" id="599464at2"/>
<dbReference type="InterPro" id="IPR026341">
    <property type="entry name" value="T9SS_type_B"/>
</dbReference>
<dbReference type="AlphaFoldDB" id="A0A365P1C4"/>
<keyword evidence="2" id="KW-1185">Reference proteome</keyword>
<protein>
    <recommendedName>
        <fullName evidence="3">Gliding motility-associated C-terminal domain-containing protein</fullName>
    </recommendedName>
</protein>
<evidence type="ECO:0008006" key="3">
    <source>
        <dbReference type="Google" id="ProtNLM"/>
    </source>
</evidence>
<dbReference type="Proteomes" id="UP000253319">
    <property type="component" value="Unassembled WGS sequence"/>
</dbReference>